<dbReference type="AlphaFoldDB" id="A0A4S3KXQ1"/>
<dbReference type="EMBL" id="SMAF01000003">
    <property type="protein sequence ID" value="TCT00295.1"/>
    <property type="molecule type" value="Genomic_DNA"/>
</dbReference>
<keyword evidence="2" id="KW-1185">Reference proteome</keyword>
<sequence length="304" mass="32447">MLVTRPGEFSAAWQALPAEDWGAPVARGAMLLAPDGLTAAAVTSADNRYMDPSRSVDAARLHEQHRSLAAALASELPAWVFPGDEATPDATFLNNAFATVPGRLIRGAMRYPERQRETGRGDIRAFFRDVLGYMEVDLAGQGVVAELTGSLVIDRRHGVGYCGLGERCDLAGARAMHEAFGLRLTYAFELAAGEYHTNVVMSVLAGRTLVLCREGFADADAAVALKSAYAGSVIELSAAEKNAFAGNCIALRDDSVWMSAAAAGGLTAANRERFADMGWRIRDVELDEVEKAGGSLRCCVAELF</sequence>
<dbReference type="InterPro" id="IPR014541">
    <property type="entry name" value="Amdntrnsf_FN0238"/>
</dbReference>
<gene>
    <name evidence="1" type="ORF">EDC25_10363</name>
</gene>
<dbReference type="Proteomes" id="UP000294599">
    <property type="component" value="Unassembled WGS sequence"/>
</dbReference>
<evidence type="ECO:0000313" key="1">
    <source>
        <dbReference type="EMBL" id="TCT00295.1"/>
    </source>
</evidence>
<dbReference type="RefSeq" id="WP_123522708.1">
    <property type="nucleotide sequence ID" value="NZ_JBHLWF010000007.1"/>
</dbReference>
<evidence type="ECO:0000313" key="2">
    <source>
        <dbReference type="Proteomes" id="UP000294599"/>
    </source>
</evidence>
<evidence type="ECO:0008006" key="3">
    <source>
        <dbReference type="Google" id="ProtNLM"/>
    </source>
</evidence>
<proteinExistence type="predicted"/>
<accession>A0A4S3KXQ1</accession>
<dbReference type="Pfam" id="PF19420">
    <property type="entry name" value="DDAH_eukar"/>
    <property type="match status" value="1"/>
</dbReference>
<dbReference type="PANTHER" id="PTHR43224:SF1">
    <property type="entry name" value="AMIDINOTRANSFERASE"/>
    <property type="match status" value="1"/>
</dbReference>
<organism evidence="1 2">
    <name type="scientific">Pseudofulvimonas gallinarii</name>
    <dbReference type="NCBI Taxonomy" id="634155"/>
    <lineage>
        <taxon>Bacteria</taxon>
        <taxon>Pseudomonadati</taxon>
        <taxon>Pseudomonadota</taxon>
        <taxon>Gammaproteobacteria</taxon>
        <taxon>Lysobacterales</taxon>
        <taxon>Rhodanobacteraceae</taxon>
        <taxon>Pseudofulvimonas</taxon>
    </lineage>
</organism>
<reference evidence="1 2" key="1">
    <citation type="submission" date="2019-03" db="EMBL/GenBank/DDBJ databases">
        <title>Genomic Encyclopedia of Type Strains, Phase IV (KMG-IV): sequencing the most valuable type-strain genomes for metagenomic binning, comparative biology and taxonomic classification.</title>
        <authorList>
            <person name="Goeker M."/>
        </authorList>
    </citation>
    <scope>NUCLEOTIDE SEQUENCE [LARGE SCALE GENOMIC DNA]</scope>
    <source>
        <strain evidence="1 2">DSM 21944</strain>
    </source>
</reference>
<protein>
    <recommendedName>
        <fullName evidence="3">Amidinotransferase</fullName>
    </recommendedName>
</protein>
<comment type="caution">
    <text evidence="1">The sequence shown here is derived from an EMBL/GenBank/DDBJ whole genome shotgun (WGS) entry which is preliminary data.</text>
</comment>
<dbReference type="Gene3D" id="3.75.10.10">
    <property type="entry name" value="L-arginine/glycine Amidinotransferase, Chain A"/>
    <property type="match status" value="1"/>
</dbReference>
<name>A0A4S3KXQ1_9GAMM</name>
<dbReference type="PANTHER" id="PTHR43224">
    <property type="entry name" value="AMIDINOTRANSFERASE"/>
    <property type="match status" value="1"/>
</dbReference>
<dbReference type="OrthoDB" id="9788268at2"/>
<dbReference type="SUPFAM" id="SSF55909">
    <property type="entry name" value="Pentein"/>
    <property type="match status" value="1"/>
</dbReference>